<dbReference type="RefSeq" id="WP_124086913.1">
    <property type="nucleotide sequence ID" value="NZ_UXAW01000070.1"/>
</dbReference>
<evidence type="ECO:0000313" key="3">
    <source>
        <dbReference type="Proteomes" id="UP000277498"/>
    </source>
</evidence>
<keyword evidence="3" id="KW-1185">Reference proteome</keyword>
<feature type="signal peptide" evidence="1">
    <location>
        <begin position="1"/>
        <end position="21"/>
    </location>
</feature>
<accession>A0A3P5XIM8</accession>
<proteinExistence type="predicted"/>
<dbReference type="AlphaFoldDB" id="A0A3P5XIM8"/>
<dbReference type="EMBL" id="UXAW01000070">
    <property type="protein sequence ID" value="VDC28581.1"/>
    <property type="molecule type" value="Genomic_DNA"/>
</dbReference>
<evidence type="ECO:0000256" key="1">
    <source>
        <dbReference type="SAM" id="SignalP"/>
    </source>
</evidence>
<evidence type="ECO:0000313" key="2">
    <source>
        <dbReference type="EMBL" id="VDC28581.1"/>
    </source>
</evidence>
<sequence length="164" mass="17502">MMRPALTALLAGALFALPAMAEAPLGCFARDYSADHLRKNPNQHVAALRLNFHNAPGSPGPVVDVIGRFADQGRARRDGLANEYFTQSAFCMDEGRRTSCYVECDGGGFAIRALKGDVLEIETDYFRVEGGGGCEGMSDLAEPGGGKTIYRLTRAPAATCRGVE</sequence>
<dbReference type="OrthoDB" id="7839213at2"/>
<keyword evidence="1" id="KW-0732">Signal</keyword>
<organism evidence="2 3">
    <name type="scientific">Pseudogemmobacter humi</name>
    <dbReference type="NCBI Taxonomy" id="2483812"/>
    <lineage>
        <taxon>Bacteria</taxon>
        <taxon>Pseudomonadati</taxon>
        <taxon>Pseudomonadota</taxon>
        <taxon>Alphaproteobacteria</taxon>
        <taxon>Rhodobacterales</taxon>
        <taxon>Paracoccaceae</taxon>
        <taxon>Pseudogemmobacter</taxon>
    </lineage>
</organism>
<gene>
    <name evidence="2" type="ORF">XINFAN_02159</name>
</gene>
<feature type="chain" id="PRO_5018157251" evidence="1">
    <location>
        <begin position="22"/>
        <end position="164"/>
    </location>
</feature>
<protein>
    <submittedName>
        <fullName evidence="2">Uncharacterized protein</fullName>
    </submittedName>
</protein>
<dbReference type="Proteomes" id="UP000277498">
    <property type="component" value="Unassembled WGS sequence"/>
</dbReference>
<reference evidence="2 3" key="1">
    <citation type="submission" date="2018-11" db="EMBL/GenBank/DDBJ databases">
        <authorList>
            <person name="Criscuolo A."/>
        </authorList>
    </citation>
    <scope>NUCLEOTIDE SEQUENCE [LARGE SCALE GENOMIC DNA]</scope>
    <source>
        <strain evidence="2">ACIP111625</strain>
    </source>
</reference>
<name>A0A3P5XIM8_9RHOB</name>